<gene>
    <name evidence="1" type="ORF">J2X07_000082</name>
</gene>
<accession>A0ABU1TV68</accession>
<reference evidence="1 2" key="1">
    <citation type="submission" date="2023-07" db="EMBL/GenBank/DDBJ databases">
        <title>Sorghum-associated microbial communities from plants grown in Nebraska, USA.</title>
        <authorList>
            <person name="Schachtman D."/>
        </authorList>
    </citation>
    <scope>NUCLEOTIDE SEQUENCE [LARGE SCALE GENOMIC DNA]</scope>
    <source>
        <strain evidence="1 2">BE211</strain>
    </source>
</reference>
<name>A0ABU1TV68_9BACL</name>
<proteinExistence type="predicted"/>
<dbReference type="EMBL" id="JAVDWA010000001">
    <property type="protein sequence ID" value="MDR7071107.1"/>
    <property type="molecule type" value="Genomic_DNA"/>
</dbReference>
<evidence type="ECO:0000313" key="1">
    <source>
        <dbReference type="EMBL" id="MDR7071107.1"/>
    </source>
</evidence>
<organism evidence="1 2">
    <name type="scientific">Fictibacillus barbaricus</name>
    <dbReference type="NCBI Taxonomy" id="182136"/>
    <lineage>
        <taxon>Bacteria</taxon>
        <taxon>Bacillati</taxon>
        <taxon>Bacillota</taxon>
        <taxon>Bacilli</taxon>
        <taxon>Bacillales</taxon>
        <taxon>Fictibacillaceae</taxon>
        <taxon>Fictibacillus</taxon>
    </lineage>
</organism>
<keyword evidence="2" id="KW-1185">Reference proteome</keyword>
<sequence>MERASVKTHITRSIVMVVHNTTEYHGLPEKMY</sequence>
<evidence type="ECO:0000313" key="2">
    <source>
        <dbReference type="Proteomes" id="UP001258181"/>
    </source>
</evidence>
<comment type="caution">
    <text evidence="1">The sequence shown here is derived from an EMBL/GenBank/DDBJ whole genome shotgun (WGS) entry which is preliminary data.</text>
</comment>
<evidence type="ECO:0008006" key="3">
    <source>
        <dbReference type="Google" id="ProtNLM"/>
    </source>
</evidence>
<dbReference type="Proteomes" id="UP001258181">
    <property type="component" value="Unassembled WGS sequence"/>
</dbReference>
<protein>
    <recommendedName>
        <fullName evidence="3">Transposase</fullName>
    </recommendedName>
</protein>